<dbReference type="SUPFAM" id="SSF54909">
    <property type="entry name" value="Dimeric alpha+beta barrel"/>
    <property type="match status" value="1"/>
</dbReference>
<keyword evidence="5" id="KW-0408">Iron</keyword>
<dbReference type="Pfam" id="PF20628">
    <property type="entry name" value="Dyp_perox_C"/>
    <property type="match status" value="1"/>
</dbReference>
<dbReference type="PROSITE" id="PS51404">
    <property type="entry name" value="DYP_PEROXIDASE"/>
    <property type="match status" value="1"/>
</dbReference>
<dbReference type="InterPro" id="IPR048327">
    <property type="entry name" value="Dyp_perox_N"/>
</dbReference>
<dbReference type="AlphaFoldDB" id="G4CJX5"/>
<protein>
    <submittedName>
        <fullName evidence="9">Dyp-type peroxidase</fullName>
    </submittedName>
</protein>
<evidence type="ECO:0000256" key="2">
    <source>
        <dbReference type="ARBA" id="ARBA00022559"/>
    </source>
</evidence>
<evidence type="ECO:0000313" key="10">
    <source>
        <dbReference type="Proteomes" id="UP000003019"/>
    </source>
</evidence>
<dbReference type="NCBIfam" id="TIGR01413">
    <property type="entry name" value="Dyp_perox_fam"/>
    <property type="match status" value="1"/>
</dbReference>
<dbReference type="EMBL" id="AGAY01000066">
    <property type="protein sequence ID" value="EGY51866.1"/>
    <property type="molecule type" value="Genomic_DNA"/>
</dbReference>
<dbReference type="Pfam" id="PF04261">
    <property type="entry name" value="Dyp_perox_N"/>
    <property type="match status" value="1"/>
</dbReference>
<dbReference type="GO" id="GO:0046872">
    <property type="term" value="F:metal ion binding"/>
    <property type="evidence" value="ECO:0007669"/>
    <property type="project" value="UniProtKB-KW"/>
</dbReference>
<evidence type="ECO:0000259" key="7">
    <source>
        <dbReference type="Pfam" id="PF04261"/>
    </source>
</evidence>
<evidence type="ECO:0000256" key="4">
    <source>
        <dbReference type="ARBA" id="ARBA00023002"/>
    </source>
</evidence>
<dbReference type="HOGENOM" id="CLU_044178_2_0_4"/>
<evidence type="ECO:0000259" key="8">
    <source>
        <dbReference type="Pfam" id="PF20628"/>
    </source>
</evidence>
<dbReference type="InterPro" id="IPR006314">
    <property type="entry name" value="Dyp_peroxidase"/>
</dbReference>
<dbReference type="PANTHER" id="PTHR30521">
    <property type="entry name" value="DEFERROCHELATASE/PEROXIDASE"/>
    <property type="match status" value="1"/>
</dbReference>
<proteinExistence type="inferred from homology"/>
<dbReference type="InterPro" id="IPR048328">
    <property type="entry name" value="Dyp_perox_C"/>
</dbReference>
<gene>
    <name evidence="9" type="ORF">HMPREF9371_1915</name>
</gene>
<evidence type="ECO:0000256" key="6">
    <source>
        <dbReference type="ARBA" id="ARBA00025737"/>
    </source>
</evidence>
<evidence type="ECO:0000256" key="1">
    <source>
        <dbReference type="ARBA" id="ARBA00001970"/>
    </source>
</evidence>
<evidence type="ECO:0000256" key="5">
    <source>
        <dbReference type="ARBA" id="ARBA00023004"/>
    </source>
</evidence>
<dbReference type="PATRIC" id="fig|1032488.3.peg.1813"/>
<name>G4CJX5_9NEIS</name>
<comment type="caution">
    <text evidence="9">The sequence shown here is derived from an EMBL/GenBank/DDBJ whole genome shotgun (WGS) entry which is preliminary data.</text>
</comment>
<comment type="similarity">
    <text evidence="6">Belongs to the DyP-type peroxidase family.</text>
</comment>
<dbReference type="Proteomes" id="UP000003019">
    <property type="component" value="Unassembled WGS sequence"/>
</dbReference>
<comment type="cofactor">
    <cofactor evidence="1">
        <name>heme b</name>
        <dbReference type="ChEBI" id="CHEBI:60344"/>
    </cofactor>
</comment>
<sequence>MIKSGILTPSAVLRERLARVYGYNGARKMPLRRLPMTTPQTAIIPDHCRAAIFMEADTQAAPAELAEACRRSLAALSDLQTQYPDACLGLTIGFGADCWQAFGHTEEGKDIKPFRALGGGLAPATQHDILFHIQSLRPDVNFSLGQAVLEAFEGLLTVASENHGFRWVEERGLEGFVDGTENPQGEENIRQVGVIGGDAPDAGGSYVLLQKYCHDLKKWNRLSVPEQEQCIGRSKADNIEFARSDRLPDSHLNRTNLKEDGVGLKIVRRSLPYGTVSGEHGLMFIAYCARLWNIEAQLLSMFGESDGKTDLLLTHVTAAVSGAYYYAPSVERLNSL</sequence>
<dbReference type="GO" id="GO:0004601">
    <property type="term" value="F:peroxidase activity"/>
    <property type="evidence" value="ECO:0007669"/>
    <property type="project" value="UniProtKB-KW"/>
</dbReference>
<feature type="domain" description="Dyp-type peroxidase N-terminal" evidence="7">
    <location>
        <begin position="40"/>
        <end position="166"/>
    </location>
</feature>
<dbReference type="STRING" id="1032488.HMPREF9371_1915"/>
<keyword evidence="10" id="KW-1185">Reference proteome</keyword>
<accession>G4CJX5</accession>
<keyword evidence="3" id="KW-0479">Metal-binding</keyword>
<reference evidence="9 10" key="1">
    <citation type="submission" date="2011-05" db="EMBL/GenBank/DDBJ databases">
        <authorList>
            <person name="Muzny D."/>
            <person name="Qin X."/>
            <person name="Deng J."/>
            <person name="Jiang H."/>
            <person name="Liu Y."/>
            <person name="Qu J."/>
            <person name="Song X.-Z."/>
            <person name="Zhang L."/>
            <person name="Thornton R."/>
            <person name="Coyle M."/>
            <person name="Francisco L."/>
            <person name="Jackson L."/>
            <person name="Javaid M."/>
            <person name="Korchina V."/>
            <person name="Kovar C."/>
            <person name="Mata R."/>
            <person name="Mathew T."/>
            <person name="Ngo R."/>
            <person name="Nguyen L."/>
            <person name="Nguyen N."/>
            <person name="Okwuonu G."/>
            <person name="Ongeri F."/>
            <person name="Pham C."/>
            <person name="Simmons D."/>
            <person name="Wilczek-Boney K."/>
            <person name="Hale W."/>
            <person name="Jakkamsetti A."/>
            <person name="Pham P."/>
            <person name="Ruth R."/>
            <person name="San Lucas F."/>
            <person name="Warren J."/>
            <person name="Zhang J."/>
            <person name="Zhao Z."/>
            <person name="Zhou C."/>
            <person name="Zhu D."/>
            <person name="Lee S."/>
            <person name="Bess C."/>
            <person name="Blankenburg K."/>
            <person name="Forbes L."/>
            <person name="Fu Q."/>
            <person name="Gubbala S."/>
            <person name="Hirani K."/>
            <person name="Jayaseelan J.C."/>
            <person name="Lara F."/>
            <person name="Munidasa M."/>
            <person name="Palculict T."/>
            <person name="Patil S."/>
            <person name="Pu L.-L."/>
            <person name="Saada N."/>
            <person name="Tang L."/>
            <person name="Weissenberger G."/>
            <person name="Zhu Y."/>
            <person name="Hemphill L."/>
            <person name="Shang Y."/>
            <person name="Youmans B."/>
            <person name="Ayvaz T."/>
            <person name="Ross M."/>
            <person name="Santibanez J."/>
            <person name="Aqrawi P."/>
            <person name="Gross S."/>
            <person name="Joshi V."/>
            <person name="Fowler G."/>
            <person name="Nazareth L."/>
            <person name="Reid J."/>
            <person name="Worley K."/>
            <person name="Petrosino J."/>
            <person name="Highlander S."/>
            <person name="Gibbs R."/>
        </authorList>
    </citation>
    <scope>NUCLEOTIDE SEQUENCE [LARGE SCALE GENOMIC DNA]</scope>
    <source>
        <strain evidence="9 10">871</strain>
    </source>
</reference>
<keyword evidence="2 9" id="KW-0575">Peroxidase</keyword>
<dbReference type="PANTHER" id="PTHR30521:SF0">
    <property type="entry name" value="DYP-TYPE PEROXIDASE FAMILY PROTEIN"/>
    <property type="match status" value="1"/>
</dbReference>
<evidence type="ECO:0000313" key="9">
    <source>
        <dbReference type="EMBL" id="EGY51866.1"/>
    </source>
</evidence>
<dbReference type="GO" id="GO:0020037">
    <property type="term" value="F:heme binding"/>
    <property type="evidence" value="ECO:0007669"/>
    <property type="project" value="InterPro"/>
</dbReference>
<feature type="domain" description="Dyp-type peroxidase C-terminal" evidence="8">
    <location>
        <begin position="169"/>
        <end position="331"/>
    </location>
</feature>
<keyword evidence="4" id="KW-0560">Oxidoreductase</keyword>
<dbReference type="GO" id="GO:0005829">
    <property type="term" value="C:cytosol"/>
    <property type="evidence" value="ECO:0007669"/>
    <property type="project" value="TreeGrafter"/>
</dbReference>
<organism evidence="9 10">
    <name type="scientific">Neisseria shayeganii 871</name>
    <dbReference type="NCBI Taxonomy" id="1032488"/>
    <lineage>
        <taxon>Bacteria</taxon>
        <taxon>Pseudomonadati</taxon>
        <taxon>Pseudomonadota</taxon>
        <taxon>Betaproteobacteria</taxon>
        <taxon>Neisseriales</taxon>
        <taxon>Neisseriaceae</taxon>
        <taxon>Neisseria</taxon>
    </lineage>
</organism>
<evidence type="ECO:0000256" key="3">
    <source>
        <dbReference type="ARBA" id="ARBA00022723"/>
    </source>
</evidence>
<dbReference type="InterPro" id="IPR011008">
    <property type="entry name" value="Dimeric_a/b-barrel"/>
</dbReference>